<evidence type="ECO:0000313" key="9">
    <source>
        <dbReference type="Proteomes" id="UP000268973"/>
    </source>
</evidence>
<dbReference type="CDD" id="cd16343">
    <property type="entry name" value="LMWPTP"/>
    <property type="match status" value="1"/>
</dbReference>
<feature type="active site" evidence="6">
    <location>
        <position position="15"/>
    </location>
</feature>
<gene>
    <name evidence="8" type="ORF">EJ063_01160</name>
</gene>
<evidence type="ECO:0000256" key="5">
    <source>
        <dbReference type="ARBA" id="ARBA00051722"/>
    </source>
</evidence>
<feature type="domain" description="Phosphotyrosine protein phosphatase I" evidence="7">
    <location>
        <begin position="3"/>
        <end position="145"/>
    </location>
</feature>
<dbReference type="PANTHER" id="PTHR11717:SF31">
    <property type="entry name" value="LOW MOLECULAR WEIGHT PROTEIN-TYROSINE-PHOSPHATASE ETP-RELATED"/>
    <property type="match status" value="1"/>
</dbReference>
<evidence type="ECO:0000256" key="3">
    <source>
        <dbReference type="ARBA" id="ARBA00022801"/>
    </source>
</evidence>
<keyword evidence="4" id="KW-0904">Protein phosphatase</keyword>
<dbReference type="EMBL" id="RXZH01000001">
    <property type="protein sequence ID" value="RTZ17420.1"/>
    <property type="molecule type" value="Genomic_DNA"/>
</dbReference>
<dbReference type="SUPFAM" id="SSF52788">
    <property type="entry name" value="Phosphotyrosine protein phosphatases I"/>
    <property type="match status" value="1"/>
</dbReference>
<dbReference type="SMART" id="SM00226">
    <property type="entry name" value="LMWPc"/>
    <property type="match status" value="1"/>
</dbReference>
<organism evidence="8 9">
    <name type="scientific">Vibrio aquaticus</name>
    <dbReference type="NCBI Taxonomy" id="2496559"/>
    <lineage>
        <taxon>Bacteria</taxon>
        <taxon>Pseudomonadati</taxon>
        <taxon>Pseudomonadota</taxon>
        <taxon>Gammaproteobacteria</taxon>
        <taxon>Vibrionales</taxon>
        <taxon>Vibrionaceae</taxon>
        <taxon>Vibrio</taxon>
    </lineage>
</organism>
<dbReference type="PANTHER" id="PTHR11717">
    <property type="entry name" value="LOW MOLECULAR WEIGHT PROTEIN TYROSINE PHOSPHATASE"/>
    <property type="match status" value="1"/>
</dbReference>
<dbReference type="InterPro" id="IPR023485">
    <property type="entry name" value="Ptyr_pPase"/>
</dbReference>
<dbReference type="Proteomes" id="UP000268973">
    <property type="component" value="Unassembled WGS sequence"/>
</dbReference>
<feature type="active site" description="Nucleophile" evidence="6">
    <location>
        <position position="9"/>
    </location>
</feature>
<feature type="active site" description="Proton donor" evidence="6">
    <location>
        <position position="119"/>
    </location>
</feature>
<evidence type="ECO:0000259" key="7">
    <source>
        <dbReference type="SMART" id="SM00226"/>
    </source>
</evidence>
<evidence type="ECO:0000313" key="8">
    <source>
        <dbReference type="EMBL" id="RTZ17420.1"/>
    </source>
</evidence>
<accession>A0A432D0H0</accession>
<name>A0A432D0H0_9VIBR</name>
<reference evidence="8 9" key="1">
    <citation type="submission" date="2018-12" db="EMBL/GenBank/DDBJ databases">
        <title>Vibrio sp. isolated from China Sea.</title>
        <authorList>
            <person name="Li Y."/>
        </authorList>
    </citation>
    <scope>NUCLEOTIDE SEQUENCE [LARGE SCALE GENOMIC DNA]</scope>
    <source>
        <strain evidence="8 9">BEI207</strain>
    </source>
</reference>
<keyword evidence="3" id="KW-0378">Hydrolase</keyword>
<comment type="similarity">
    <text evidence="1">Belongs to the low molecular weight phosphotyrosine protein phosphatase family.</text>
</comment>
<dbReference type="GO" id="GO:0004725">
    <property type="term" value="F:protein tyrosine phosphatase activity"/>
    <property type="evidence" value="ECO:0007669"/>
    <property type="project" value="UniProtKB-EC"/>
</dbReference>
<evidence type="ECO:0000256" key="6">
    <source>
        <dbReference type="PIRSR" id="PIRSR617867-1"/>
    </source>
</evidence>
<comment type="caution">
    <text evidence="8">The sequence shown here is derived from an EMBL/GenBank/DDBJ whole genome shotgun (WGS) entry which is preliminary data.</text>
</comment>
<dbReference type="OrthoDB" id="9784339at2"/>
<protein>
    <recommendedName>
        <fullName evidence="2">protein-tyrosine-phosphatase</fullName>
        <ecNumber evidence="2">3.1.3.48</ecNumber>
    </recommendedName>
</protein>
<dbReference type="RefSeq" id="WP_126572176.1">
    <property type="nucleotide sequence ID" value="NZ_RXZH01000001.1"/>
</dbReference>
<keyword evidence="9" id="KW-1185">Reference proteome</keyword>
<proteinExistence type="inferred from homology"/>
<dbReference type="PRINTS" id="PR00719">
    <property type="entry name" value="LMWPTPASE"/>
</dbReference>
<dbReference type="InterPro" id="IPR017867">
    <property type="entry name" value="Tyr_phospatase_low_mol_wt"/>
</dbReference>
<dbReference type="Pfam" id="PF01451">
    <property type="entry name" value="LMWPc"/>
    <property type="match status" value="1"/>
</dbReference>
<dbReference type="InterPro" id="IPR050438">
    <property type="entry name" value="LMW_PTPase"/>
</dbReference>
<evidence type="ECO:0000256" key="2">
    <source>
        <dbReference type="ARBA" id="ARBA00013064"/>
    </source>
</evidence>
<evidence type="ECO:0000256" key="4">
    <source>
        <dbReference type="ARBA" id="ARBA00022912"/>
    </source>
</evidence>
<dbReference type="Gene3D" id="3.40.50.2300">
    <property type="match status" value="1"/>
</dbReference>
<evidence type="ECO:0000256" key="1">
    <source>
        <dbReference type="ARBA" id="ARBA00011063"/>
    </source>
</evidence>
<dbReference type="EC" id="3.1.3.48" evidence="2"/>
<sequence length="151" mass="16561">MINRILIVCSGNICRSPLAKAIFEAALPQVSFDSAGLLVENSHLSGSPAAVYSQERASLSDLCLSEHRAKQLTQELVDWSDLILVMSHSQMDMISQIADGARGKAHLIGQWIGVGDIPDPIGKEFVEFDNCYRLLDRAVGSWKVRLHGQKS</sequence>
<dbReference type="AlphaFoldDB" id="A0A432D0H0"/>
<dbReference type="InterPro" id="IPR036196">
    <property type="entry name" value="Ptyr_pPase_sf"/>
</dbReference>
<comment type="catalytic activity">
    <reaction evidence="5">
        <text>O-phospho-L-tyrosyl-[protein] + H2O = L-tyrosyl-[protein] + phosphate</text>
        <dbReference type="Rhea" id="RHEA:10684"/>
        <dbReference type="Rhea" id="RHEA-COMP:10136"/>
        <dbReference type="Rhea" id="RHEA-COMP:20101"/>
        <dbReference type="ChEBI" id="CHEBI:15377"/>
        <dbReference type="ChEBI" id="CHEBI:43474"/>
        <dbReference type="ChEBI" id="CHEBI:46858"/>
        <dbReference type="ChEBI" id="CHEBI:61978"/>
        <dbReference type="EC" id="3.1.3.48"/>
    </reaction>
</comment>